<organism evidence="9 10">
    <name type="scientific">Candidatus Undinarchaeum marinum</name>
    <dbReference type="NCBI Taxonomy" id="2756141"/>
    <lineage>
        <taxon>Archaea</taxon>
        <taxon>Candidatus Undinarchaeota</taxon>
        <taxon>Candidatus Undinarchaeia</taxon>
        <taxon>Candidatus Undinarchaeales</taxon>
        <taxon>Candidatus Undinarchaeaceae</taxon>
        <taxon>Candidatus Undinarchaeum</taxon>
    </lineage>
</organism>
<comment type="function">
    <text evidence="8">Part of ribonuclease P, a protein complex that generates mature tRNA molecules by cleaving their 5'-ends.</text>
</comment>
<keyword evidence="10" id="KW-1185">Reference proteome</keyword>
<feature type="binding site" evidence="8">
    <location>
        <position position="90"/>
    </location>
    <ligand>
        <name>Zn(2+)</name>
        <dbReference type="ChEBI" id="CHEBI:29105"/>
    </ligand>
</feature>
<dbReference type="Proteomes" id="UP000604391">
    <property type="component" value="Unassembled WGS sequence"/>
</dbReference>
<dbReference type="InterPro" id="IPR007175">
    <property type="entry name" value="Rpr2/Snm1/Rpp21"/>
</dbReference>
<keyword evidence="2 8" id="KW-0819">tRNA processing</keyword>
<comment type="cofactor">
    <cofactor evidence="8">
        <name>Zn(2+)</name>
        <dbReference type="ChEBI" id="CHEBI:29105"/>
    </cofactor>
    <text evidence="8">Binds 1 zinc ion per subunit.</text>
</comment>
<dbReference type="GO" id="GO:0030677">
    <property type="term" value="C:ribonuclease P complex"/>
    <property type="evidence" value="ECO:0007669"/>
    <property type="project" value="UniProtKB-UniRule"/>
</dbReference>
<sequence>MGKKKGKDRILASERITRLFSLSGKVFKESPELSNRYVKMARDLGMRFRVKIPKKYKKLYCKKCHSYLKPGISSRVRLSQKRQPKLVISCLACGNIMRYPYSKEKEKA</sequence>
<dbReference type="PIRSF" id="PIRSF004878">
    <property type="entry name" value="RNase_P_4"/>
    <property type="match status" value="1"/>
</dbReference>
<accession>A0A832UQC7</accession>
<dbReference type="GO" id="GO:0005737">
    <property type="term" value="C:cytoplasm"/>
    <property type="evidence" value="ECO:0007669"/>
    <property type="project" value="UniProtKB-SubCell"/>
</dbReference>
<dbReference type="PANTHER" id="PTHR14742:SF0">
    <property type="entry name" value="RIBONUCLEASE P PROTEIN SUBUNIT P21"/>
    <property type="match status" value="1"/>
</dbReference>
<comment type="subcellular location">
    <subcellularLocation>
        <location evidence="8">Cytoplasm</location>
    </subcellularLocation>
</comment>
<dbReference type="GO" id="GO:0001682">
    <property type="term" value="P:tRNA 5'-leader removal"/>
    <property type="evidence" value="ECO:0007669"/>
    <property type="project" value="UniProtKB-UniRule"/>
</dbReference>
<dbReference type="InterPro" id="IPR016432">
    <property type="entry name" value="RNP4"/>
</dbReference>
<dbReference type="GO" id="GO:0004526">
    <property type="term" value="F:ribonuclease P activity"/>
    <property type="evidence" value="ECO:0007669"/>
    <property type="project" value="UniProtKB-UniRule"/>
</dbReference>
<comment type="subunit">
    <text evidence="8">Consists of a catalytic RNA component and at least 4-5 protein subunits.</text>
</comment>
<feature type="binding site" evidence="8">
    <location>
        <position position="64"/>
    </location>
    <ligand>
        <name>Zn(2+)</name>
        <dbReference type="ChEBI" id="CHEBI:29105"/>
    </ligand>
</feature>
<keyword evidence="5 8" id="KW-0255">Endonuclease</keyword>
<comment type="caution">
    <text evidence="9">The sequence shown here is derived from an EMBL/GenBank/DDBJ whole genome shotgun (WGS) entry which is preliminary data.</text>
</comment>
<comment type="similarity">
    <text evidence="8">Belongs to the eukaryotic/archaeal RNase P protein component 4 family.</text>
</comment>
<keyword evidence="6 8" id="KW-0378">Hydrolase</keyword>
<dbReference type="HAMAP" id="MF_00757">
    <property type="entry name" value="RNase_P_4"/>
    <property type="match status" value="1"/>
</dbReference>
<keyword evidence="1 8" id="KW-0963">Cytoplasm</keyword>
<dbReference type="Pfam" id="PF04032">
    <property type="entry name" value="Rpr2"/>
    <property type="match status" value="1"/>
</dbReference>
<dbReference type="Gene3D" id="6.20.50.20">
    <property type="match status" value="1"/>
</dbReference>
<keyword evidence="4 8" id="KW-0479">Metal-binding</keyword>
<evidence type="ECO:0000256" key="4">
    <source>
        <dbReference type="ARBA" id="ARBA00022723"/>
    </source>
</evidence>
<evidence type="ECO:0000256" key="8">
    <source>
        <dbReference type="HAMAP-Rule" id="MF_00757"/>
    </source>
</evidence>
<proteinExistence type="inferred from homology"/>
<dbReference type="PANTHER" id="PTHR14742">
    <property type="entry name" value="RIBONUCLEASE P SUBUNIT P21"/>
    <property type="match status" value="1"/>
</dbReference>
<keyword evidence="7 8" id="KW-0862">Zinc</keyword>
<evidence type="ECO:0000256" key="6">
    <source>
        <dbReference type="ARBA" id="ARBA00022801"/>
    </source>
</evidence>
<dbReference type="Gene3D" id="1.20.5.420">
    <property type="entry name" value="Immunoglobulin FC, subunit C"/>
    <property type="match status" value="1"/>
</dbReference>
<comment type="catalytic activity">
    <reaction evidence="8">
        <text>Endonucleolytic cleavage of RNA, removing 5'-extranucleotides from tRNA precursor.</text>
        <dbReference type="EC" id="3.1.26.5"/>
    </reaction>
</comment>
<evidence type="ECO:0000313" key="10">
    <source>
        <dbReference type="Proteomes" id="UP000604391"/>
    </source>
</evidence>
<evidence type="ECO:0000256" key="1">
    <source>
        <dbReference type="ARBA" id="ARBA00022490"/>
    </source>
</evidence>
<name>A0A832UQC7_9ARCH</name>
<reference evidence="9 10" key="1">
    <citation type="journal article" name="Nat. Commun.">
        <title>Undinarchaeota illuminate DPANN phylogeny and the impact of gene transfer on archaeal evolution.</title>
        <authorList>
            <person name="Dombrowski N."/>
            <person name="Williams T.A."/>
            <person name="Sun J."/>
            <person name="Woodcroft B.J."/>
            <person name="Lee J.H."/>
            <person name="Minh B.Q."/>
            <person name="Rinke C."/>
            <person name="Spang A."/>
        </authorList>
    </citation>
    <scope>NUCLEOTIDE SEQUENCE [LARGE SCALE GENOMIC DNA]</scope>
    <source>
        <strain evidence="9">MAG_bin17</strain>
    </source>
</reference>
<evidence type="ECO:0000256" key="5">
    <source>
        <dbReference type="ARBA" id="ARBA00022759"/>
    </source>
</evidence>
<evidence type="ECO:0000313" key="9">
    <source>
        <dbReference type="EMBL" id="HIJ99836.1"/>
    </source>
</evidence>
<keyword evidence="3 8" id="KW-0540">Nuclease</keyword>
<protein>
    <recommendedName>
        <fullName evidence="8">Ribonuclease P protein component 4</fullName>
        <shortName evidence="8">RNase P component 4</shortName>
        <ecNumber evidence="8">3.1.26.5</ecNumber>
    </recommendedName>
    <alternativeName>
        <fullName evidence="8">Rpp21</fullName>
    </alternativeName>
</protein>
<evidence type="ECO:0000256" key="2">
    <source>
        <dbReference type="ARBA" id="ARBA00022694"/>
    </source>
</evidence>
<evidence type="ECO:0000256" key="7">
    <source>
        <dbReference type="ARBA" id="ARBA00022833"/>
    </source>
</evidence>
<dbReference type="EC" id="3.1.26.5" evidence="8"/>
<dbReference type="EMBL" id="DVAD01000016">
    <property type="protein sequence ID" value="HIJ99836.1"/>
    <property type="molecule type" value="Genomic_DNA"/>
</dbReference>
<evidence type="ECO:0000256" key="3">
    <source>
        <dbReference type="ARBA" id="ARBA00022722"/>
    </source>
</evidence>
<feature type="binding site" evidence="8">
    <location>
        <position position="93"/>
    </location>
    <ligand>
        <name>Zn(2+)</name>
        <dbReference type="ChEBI" id="CHEBI:29105"/>
    </ligand>
</feature>
<dbReference type="GO" id="GO:0008270">
    <property type="term" value="F:zinc ion binding"/>
    <property type="evidence" value="ECO:0007669"/>
    <property type="project" value="UniProtKB-UniRule"/>
</dbReference>
<feature type="binding site" evidence="8">
    <location>
        <position position="61"/>
    </location>
    <ligand>
        <name>Zn(2+)</name>
        <dbReference type="ChEBI" id="CHEBI:29105"/>
    </ligand>
</feature>
<gene>
    <name evidence="8" type="primary">rnp4</name>
    <name evidence="9" type="ORF">H1011_03405</name>
</gene>
<dbReference type="AlphaFoldDB" id="A0A832UQC7"/>